<protein>
    <submittedName>
        <fullName evidence="4">Glycosyltransferase</fullName>
    </submittedName>
</protein>
<evidence type="ECO:0000256" key="1">
    <source>
        <dbReference type="ARBA" id="ARBA00022679"/>
    </source>
</evidence>
<gene>
    <name evidence="4" type="ORF">RNC47_04590</name>
</gene>
<dbReference type="InterPro" id="IPR002213">
    <property type="entry name" value="UDP_glucos_trans"/>
</dbReference>
<keyword evidence="5" id="KW-1185">Reference proteome</keyword>
<feature type="compositionally biased region" description="Low complexity" evidence="2">
    <location>
        <begin position="173"/>
        <end position="182"/>
    </location>
</feature>
<dbReference type="PANTHER" id="PTHR48050">
    <property type="entry name" value="STEROL 3-BETA-GLUCOSYLTRANSFERASE"/>
    <property type="match status" value="1"/>
</dbReference>
<proteinExistence type="predicted"/>
<keyword evidence="1" id="KW-0808">Transferase</keyword>
<sequence length="455" mass="47775">MTTVPVTGSPPPPPPGTGRAPRRVVVAATPLHGHVTPLLTVAADLVARGHHVTVLTGARFAGRATALGARFVPLPAEADYDDRAMAAGFPGFAELRPGLAMDAFYLRRVFTDAAPGQWRGLRALLARHRADAVVADMLFLGALPLVLGAARPGPRPRLVALGVLPPMALSADAPPYGSGRPPARGPRAHRTHRAQGALVRSRLAAAQAHAERVFAGLGAPLPGFLYDLTVTAPDVYLQLTVPEFEYPRRDLPASFRFAGPLPPATVAGFAPPDWWPRLAEGRPVVVVTQGTLANADLTDLVVPTLRGLAGRRPLVIAATGRPDGPAEVRRALGGLPENAVVAAYVPFDRLLPHAAALVTNGGYGGTHAALAHGVPLVVAGATEDKPEVAARVAWSGAGLDLRTARPGARALRHAVQRVLTDGRHRRAARRLRDAARRHDPHLAIAEAVEDSPDKS</sequence>
<dbReference type="InterPro" id="IPR050426">
    <property type="entry name" value="Glycosyltransferase_28"/>
</dbReference>
<feature type="region of interest" description="Disordered" evidence="2">
    <location>
        <begin position="1"/>
        <end position="20"/>
    </location>
</feature>
<dbReference type="CDD" id="cd03784">
    <property type="entry name" value="GT1_Gtf-like"/>
    <property type="match status" value="1"/>
</dbReference>
<evidence type="ECO:0000313" key="4">
    <source>
        <dbReference type="EMBL" id="MDT0317617.1"/>
    </source>
</evidence>
<dbReference type="Proteomes" id="UP001183420">
    <property type="component" value="Unassembled WGS sequence"/>
</dbReference>
<evidence type="ECO:0000259" key="3">
    <source>
        <dbReference type="Pfam" id="PF06722"/>
    </source>
</evidence>
<dbReference type="InterPro" id="IPR010610">
    <property type="entry name" value="EryCIII-like_C"/>
</dbReference>
<organism evidence="4 5">
    <name type="scientific">Streptomyces millisiae</name>
    <dbReference type="NCBI Taxonomy" id="3075542"/>
    <lineage>
        <taxon>Bacteria</taxon>
        <taxon>Bacillati</taxon>
        <taxon>Actinomycetota</taxon>
        <taxon>Actinomycetes</taxon>
        <taxon>Kitasatosporales</taxon>
        <taxon>Streptomycetaceae</taxon>
        <taxon>Streptomyces</taxon>
    </lineage>
</organism>
<name>A0ABU2LJ58_9ACTN</name>
<dbReference type="PANTHER" id="PTHR48050:SF13">
    <property type="entry name" value="STEROL 3-BETA-GLUCOSYLTRANSFERASE UGT80A2"/>
    <property type="match status" value="1"/>
</dbReference>
<feature type="domain" description="Erythromycin biosynthesis protein CIII-like C-terminal" evidence="3">
    <location>
        <begin position="326"/>
        <end position="435"/>
    </location>
</feature>
<evidence type="ECO:0000256" key="2">
    <source>
        <dbReference type="SAM" id="MobiDB-lite"/>
    </source>
</evidence>
<dbReference type="Pfam" id="PF06722">
    <property type="entry name" value="EryCIII-like_C"/>
    <property type="match status" value="1"/>
</dbReference>
<accession>A0ABU2LJ58</accession>
<comment type="caution">
    <text evidence="4">The sequence shown here is derived from an EMBL/GenBank/DDBJ whole genome shotgun (WGS) entry which is preliminary data.</text>
</comment>
<evidence type="ECO:0000313" key="5">
    <source>
        <dbReference type="Proteomes" id="UP001183420"/>
    </source>
</evidence>
<dbReference type="RefSeq" id="WP_311595719.1">
    <property type="nucleotide sequence ID" value="NZ_JAVREM010000003.1"/>
</dbReference>
<feature type="region of interest" description="Disordered" evidence="2">
    <location>
        <begin position="173"/>
        <end position="192"/>
    </location>
</feature>
<reference evidence="5" key="1">
    <citation type="submission" date="2023-07" db="EMBL/GenBank/DDBJ databases">
        <title>30 novel species of actinomycetes from the DSMZ collection.</title>
        <authorList>
            <person name="Nouioui I."/>
        </authorList>
    </citation>
    <scope>NUCLEOTIDE SEQUENCE [LARGE SCALE GENOMIC DNA]</scope>
    <source>
        <strain evidence="5">DSM 44918</strain>
    </source>
</reference>
<dbReference type="SUPFAM" id="SSF53756">
    <property type="entry name" value="UDP-Glycosyltransferase/glycogen phosphorylase"/>
    <property type="match status" value="1"/>
</dbReference>
<dbReference type="EMBL" id="JAVREM010000003">
    <property type="protein sequence ID" value="MDT0317617.1"/>
    <property type="molecule type" value="Genomic_DNA"/>
</dbReference>
<dbReference type="Gene3D" id="3.40.50.2000">
    <property type="entry name" value="Glycogen Phosphorylase B"/>
    <property type="match status" value="2"/>
</dbReference>